<keyword evidence="6" id="KW-0472">Membrane</keyword>
<evidence type="ECO:0000256" key="1">
    <source>
        <dbReference type="ARBA" id="ARBA00004479"/>
    </source>
</evidence>
<keyword evidence="10" id="KW-1185">Reference proteome</keyword>
<organism evidence="9 10">
    <name type="scientific">Strigops habroptila</name>
    <name type="common">Kakapo</name>
    <dbReference type="NCBI Taxonomy" id="2489341"/>
    <lineage>
        <taxon>Eukaryota</taxon>
        <taxon>Metazoa</taxon>
        <taxon>Chordata</taxon>
        <taxon>Craniata</taxon>
        <taxon>Vertebrata</taxon>
        <taxon>Euteleostomi</taxon>
        <taxon>Archelosauria</taxon>
        <taxon>Archosauria</taxon>
        <taxon>Dinosauria</taxon>
        <taxon>Saurischia</taxon>
        <taxon>Theropoda</taxon>
        <taxon>Coelurosauria</taxon>
        <taxon>Aves</taxon>
        <taxon>Neognathae</taxon>
        <taxon>Neoaves</taxon>
        <taxon>Telluraves</taxon>
        <taxon>Australaves</taxon>
        <taxon>Psittaciformes</taxon>
        <taxon>Psittacidae</taxon>
        <taxon>Strigops</taxon>
    </lineage>
</organism>
<keyword evidence="5" id="KW-1133">Transmembrane helix</keyword>
<evidence type="ECO:0000313" key="9">
    <source>
        <dbReference type="Ensembl" id="ENSSHBP00005015472.1"/>
    </source>
</evidence>
<dbReference type="PROSITE" id="PS50835">
    <property type="entry name" value="IG_LIKE"/>
    <property type="match status" value="1"/>
</dbReference>
<dbReference type="InterPro" id="IPR007110">
    <property type="entry name" value="Ig-like_dom"/>
</dbReference>
<protein>
    <recommendedName>
        <fullName evidence="8">Ig-like domain-containing protein</fullName>
    </recommendedName>
</protein>
<reference evidence="9" key="2">
    <citation type="submission" date="2025-09" db="UniProtKB">
        <authorList>
            <consortium name="Ensembl"/>
        </authorList>
    </citation>
    <scope>IDENTIFICATION</scope>
</reference>
<dbReference type="SUPFAM" id="SSF48726">
    <property type="entry name" value="Immunoglobulin"/>
    <property type="match status" value="2"/>
</dbReference>
<name>A0A672UN21_STRHB</name>
<reference evidence="9" key="1">
    <citation type="submission" date="2025-08" db="UniProtKB">
        <authorList>
            <consortium name="Ensembl"/>
        </authorList>
    </citation>
    <scope>IDENTIFICATION</scope>
</reference>
<dbReference type="InterPro" id="IPR036179">
    <property type="entry name" value="Ig-like_dom_sf"/>
</dbReference>
<feature type="domain" description="Ig-like" evidence="8">
    <location>
        <begin position="86"/>
        <end position="192"/>
    </location>
</feature>
<evidence type="ECO:0000256" key="2">
    <source>
        <dbReference type="ARBA" id="ARBA00022692"/>
    </source>
</evidence>
<evidence type="ECO:0000256" key="3">
    <source>
        <dbReference type="ARBA" id="ARBA00022734"/>
    </source>
</evidence>
<keyword evidence="2" id="KW-0812">Transmembrane</keyword>
<dbReference type="InterPro" id="IPR051036">
    <property type="entry name" value="SIGLEC"/>
</dbReference>
<dbReference type="AlphaFoldDB" id="A0A672UN21"/>
<evidence type="ECO:0000256" key="4">
    <source>
        <dbReference type="ARBA" id="ARBA00022889"/>
    </source>
</evidence>
<dbReference type="GO" id="GO:0033691">
    <property type="term" value="F:sialic acid binding"/>
    <property type="evidence" value="ECO:0007669"/>
    <property type="project" value="TreeGrafter"/>
</dbReference>
<comment type="subcellular location">
    <subcellularLocation>
        <location evidence="1">Membrane</location>
        <topology evidence="1">Single-pass type I membrane protein</topology>
    </subcellularLocation>
</comment>
<dbReference type="GO" id="GO:0007155">
    <property type="term" value="P:cell adhesion"/>
    <property type="evidence" value="ECO:0007669"/>
    <property type="project" value="UniProtKB-KW"/>
</dbReference>
<dbReference type="GO" id="GO:0005886">
    <property type="term" value="C:plasma membrane"/>
    <property type="evidence" value="ECO:0007669"/>
    <property type="project" value="TreeGrafter"/>
</dbReference>
<dbReference type="GO" id="GO:0030246">
    <property type="term" value="F:carbohydrate binding"/>
    <property type="evidence" value="ECO:0007669"/>
    <property type="project" value="UniProtKB-KW"/>
</dbReference>
<evidence type="ECO:0000313" key="10">
    <source>
        <dbReference type="Proteomes" id="UP000472266"/>
    </source>
</evidence>
<dbReference type="SMART" id="SM00408">
    <property type="entry name" value="IGc2"/>
    <property type="match status" value="1"/>
</dbReference>
<keyword evidence="4" id="KW-0130">Cell adhesion</keyword>
<evidence type="ECO:0000256" key="7">
    <source>
        <dbReference type="ARBA" id="ARBA00038361"/>
    </source>
</evidence>
<dbReference type="InterPro" id="IPR003599">
    <property type="entry name" value="Ig_sub"/>
</dbReference>
<comment type="similarity">
    <text evidence="7">Belongs to the immunoglobulin superfamily. SIGLEC (sialic acid binding Ig-like lectin) family.</text>
</comment>
<dbReference type="InterPro" id="IPR003598">
    <property type="entry name" value="Ig_sub2"/>
</dbReference>
<evidence type="ECO:0000256" key="6">
    <source>
        <dbReference type="ARBA" id="ARBA00023136"/>
    </source>
</evidence>
<accession>A0A672UN21</accession>
<dbReference type="PANTHER" id="PTHR12035">
    <property type="entry name" value="SIALIC ACID BINDING IMMUNOGLOBULIN-LIKE LECTIN"/>
    <property type="match status" value="1"/>
</dbReference>
<dbReference type="InParanoid" id="A0A672UN21"/>
<dbReference type="Pfam" id="PF13927">
    <property type="entry name" value="Ig_3"/>
    <property type="match status" value="1"/>
</dbReference>
<sequence>PALLALLLALIDPPPFPRDSGRFLGRLDELRPASIHGMWYFGSPYPKNYPPVVARSRPGAVHESFTGRAVLLGDPGIRDCSLLLGPLSTELAGKYYFRGDLGGYNQYSFSEHATLEGPSEAVEGSALELGCSAEGRPPPLLSWFRGAAVLREEPGASSLELPLPRLTPGDAGTYVCVAENRHGSHNRSLQLHVAWGKGGMRGIGGMWACMGYGGYRGYGGLQGTIGGIGGMGVYRGYRGYGGYGGYRDLILPIPAVPPHTPNTANTPLYPLHPQYPQYLLYPPYPLYLLYP</sequence>
<dbReference type="Gene3D" id="2.60.40.10">
    <property type="entry name" value="Immunoglobulins"/>
    <property type="match status" value="2"/>
</dbReference>
<dbReference type="PANTHER" id="PTHR12035:SF107">
    <property type="entry name" value="MYELIN-ASSOCIATED GLYCOPROTEIN"/>
    <property type="match status" value="1"/>
</dbReference>
<keyword evidence="3" id="KW-0430">Lectin</keyword>
<dbReference type="InterPro" id="IPR013783">
    <property type="entry name" value="Ig-like_fold"/>
</dbReference>
<evidence type="ECO:0000256" key="5">
    <source>
        <dbReference type="ARBA" id="ARBA00022989"/>
    </source>
</evidence>
<dbReference type="Ensembl" id="ENSSHBT00005018541.1">
    <property type="protein sequence ID" value="ENSSHBP00005015472.1"/>
    <property type="gene ID" value="ENSSHBG00005013528.1"/>
</dbReference>
<proteinExistence type="inferred from homology"/>
<dbReference type="SMART" id="SM00409">
    <property type="entry name" value="IG"/>
    <property type="match status" value="1"/>
</dbReference>
<dbReference type="Proteomes" id="UP000472266">
    <property type="component" value="Unplaced"/>
</dbReference>
<evidence type="ECO:0000259" key="8">
    <source>
        <dbReference type="PROSITE" id="PS50835"/>
    </source>
</evidence>